<dbReference type="PANTHER" id="PTHR20938:SF0">
    <property type="entry name" value="INTEGRATOR COMPLEX SUBUNIT 4"/>
    <property type="match status" value="1"/>
</dbReference>
<evidence type="ECO:0000313" key="1">
    <source>
        <dbReference type="EMBL" id="KAK4766725.1"/>
    </source>
</evidence>
<name>A0AAN7KH23_9MYRT</name>
<dbReference type="Proteomes" id="UP001345219">
    <property type="component" value="Chromosome 7"/>
</dbReference>
<comment type="caution">
    <text evidence="1">The sequence shown here is derived from an EMBL/GenBank/DDBJ whole genome shotgun (WGS) entry which is preliminary data.</text>
</comment>
<dbReference type="InterPro" id="IPR016024">
    <property type="entry name" value="ARM-type_fold"/>
</dbReference>
<dbReference type="EMBL" id="JAXIOK010000007">
    <property type="protein sequence ID" value="KAK4766725.1"/>
    <property type="molecule type" value="Genomic_DNA"/>
</dbReference>
<proteinExistence type="predicted"/>
<keyword evidence="2" id="KW-1185">Reference proteome</keyword>
<accession>A0AAN7KH23</accession>
<organism evidence="1 2">
    <name type="scientific">Trapa incisa</name>
    <dbReference type="NCBI Taxonomy" id="236973"/>
    <lineage>
        <taxon>Eukaryota</taxon>
        <taxon>Viridiplantae</taxon>
        <taxon>Streptophyta</taxon>
        <taxon>Embryophyta</taxon>
        <taxon>Tracheophyta</taxon>
        <taxon>Spermatophyta</taxon>
        <taxon>Magnoliopsida</taxon>
        <taxon>eudicotyledons</taxon>
        <taxon>Gunneridae</taxon>
        <taxon>Pentapetalae</taxon>
        <taxon>rosids</taxon>
        <taxon>malvids</taxon>
        <taxon>Myrtales</taxon>
        <taxon>Lythraceae</taxon>
        <taxon>Trapa</taxon>
    </lineage>
</organism>
<dbReference type="AlphaFoldDB" id="A0AAN7KH23"/>
<sequence>MDSDMSVEVRVAAFDAIGKTKMVSVEFLLQTLSKKVLDAMEEDNYLGQGSREQREDFAFSGSLVHGLEDEYHEVWDSACCPVQKLTALSSKFSGEAINLLIDMLNDDSMAVQLHALETMQLMANRGHLYSLFESSACAHGEMIAKLHLDTDMFLGPLTDSSSLIRDAVRKVLKSMKLKNMELFRLSVYGLVESMKSYHQIEPASDGKLGFDGAPVSAFLLLAIAAPLCHVKNGCKIPVSIFSYDVTMLGRISSALVDEANQYTPLPYLSHYSRGSTDHVTDSKEIPSVANFSVWIFADSEKNEVSKIDMQKMHSGNLLPSYAKVQLETDY</sequence>
<protein>
    <submittedName>
        <fullName evidence="1">Uncharacterized protein</fullName>
    </submittedName>
</protein>
<dbReference type="PANTHER" id="PTHR20938">
    <property type="entry name" value="INTEGRATOR COMPLEX SUBUNIT 4"/>
    <property type="match status" value="1"/>
</dbReference>
<evidence type="ECO:0000313" key="2">
    <source>
        <dbReference type="Proteomes" id="UP001345219"/>
    </source>
</evidence>
<dbReference type="SUPFAM" id="SSF48371">
    <property type="entry name" value="ARM repeat"/>
    <property type="match status" value="1"/>
</dbReference>
<dbReference type="GO" id="GO:0005768">
    <property type="term" value="C:endosome"/>
    <property type="evidence" value="ECO:0007669"/>
    <property type="project" value="TreeGrafter"/>
</dbReference>
<reference evidence="1 2" key="1">
    <citation type="journal article" date="2023" name="Hortic Res">
        <title>Pangenome of water caltrop reveals structural variations and asymmetric subgenome divergence after allopolyploidization.</title>
        <authorList>
            <person name="Zhang X."/>
            <person name="Chen Y."/>
            <person name="Wang L."/>
            <person name="Yuan Y."/>
            <person name="Fang M."/>
            <person name="Shi L."/>
            <person name="Lu R."/>
            <person name="Comes H.P."/>
            <person name="Ma Y."/>
            <person name="Chen Y."/>
            <person name="Huang G."/>
            <person name="Zhou Y."/>
            <person name="Zheng Z."/>
            <person name="Qiu Y."/>
        </authorList>
    </citation>
    <scope>NUCLEOTIDE SEQUENCE [LARGE SCALE GENOMIC DNA]</scope>
    <source>
        <tissue evidence="1">Roots</tissue>
    </source>
</reference>
<gene>
    <name evidence="1" type="ORF">SAY87_008367</name>
</gene>
<dbReference type="GO" id="GO:0010496">
    <property type="term" value="P:intercellular transport"/>
    <property type="evidence" value="ECO:0007669"/>
    <property type="project" value="TreeGrafter"/>
</dbReference>